<evidence type="ECO:0000313" key="6">
    <source>
        <dbReference type="Proteomes" id="UP000288805"/>
    </source>
</evidence>
<dbReference type="InterPro" id="IPR034240">
    <property type="entry name" value="eIF3G_RRM"/>
</dbReference>
<dbReference type="SMART" id="SM00360">
    <property type="entry name" value="RRM"/>
    <property type="match status" value="1"/>
</dbReference>
<proteinExistence type="predicted"/>
<dbReference type="PROSITE" id="PS50102">
    <property type="entry name" value="RRM"/>
    <property type="match status" value="1"/>
</dbReference>
<dbReference type="GO" id="GO:0003743">
    <property type="term" value="F:translation initiation factor activity"/>
    <property type="evidence" value="ECO:0007669"/>
    <property type="project" value="UniProtKB-KW"/>
</dbReference>
<name>A0A438HSB8_VITVI</name>
<gene>
    <name evidence="5" type="primary">Eif3g_1</name>
    <name evidence="5" type="ORF">CK203_033719</name>
</gene>
<dbReference type="AlphaFoldDB" id="A0A438HSB8"/>
<dbReference type="InterPro" id="IPR000504">
    <property type="entry name" value="RRM_dom"/>
</dbReference>
<dbReference type="InterPro" id="IPR012677">
    <property type="entry name" value="Nucleotide-bd_a/b_plait_sf"/>
</dbReference>
<evidence type="ECO:0000256" key="3">
    <source>
        <dbReference type="SAM" id="MobiDB-lite"/>
    </source>
</evidence>
<keyword evidence="5" id="KW-0396">Initiation factor</keyword>
<evidence type="ECO:0000313" key="5">
    <source>
        <dbReference type="EMBL" id="RVW87361.1"/>
    </source>
</evidence>
<dbReference type="Pfam" id="PF00076">
    <property type="entry name" value="RRM_1"/>
    <property type="match status" value="1"/>
</dbReference>
<dbReference type="Gene3D" id="3.30.70.330">
    <property type="match status" value="1"/>
</dbReference>
<dbReference type="EMBL" id="QGNW01000184">
    <property type="protein sequence ID" value="RVW87361.1"/>
    <property type="molecule type" value="Genomic_DNA"/>
</dbReference>
<dbReference type="CDD" id="cd12408">
    <property type="entry name" value="RRM_eIF3G_like"/>
    <property type="match status" value="1"/>
</dbReference>
<evidence type="ECO:0000259" key="4">
    <source>
        <dbReference type="PROSITE" id="PS50102"/>
    </source>
</evidence>
<dbReference type="GO" id="GO:0003723">
    <property type="term" value="F:RNA binding"/>
    <property type="evidence" value="ECO:0007669"/>
    <property type="project" value="UniProtKB-UniRule"/>
</dbReference>
<dbReference type="Pfam" id="PF12353">
    <property type="entry name" value="eIF3g"/>
    <property type="match status" value="1"/>
</dbReference>
<dbReference type="SUPFAM" id="SSF54928">
    <property type="entry name" value="RNA-binding domain, RBD"/>
    <property type="match status" value="1"/>
</dbReference>
<evidence type="ECO:0000256" key="2">
    <source>
        <dbReference type="PROSITE-ProRule" id="PRU00176"/>
    </source>
</evidence>
<comment type="caution">
    <text evidence="5">The sequence shown here is derived from an EMBL/GenBank/DDBJ whole genome shotgun (WGS) entry which is preliminary data.</text>
</comment>
<protein>
    <submittedName>
        <fullName evidence="5">Eukaryotic translation initiation factor 3 subunit G</fullName>
    </submittedName>
</protein>
<organism evidence="5 6">
    <name type="scientific">Vitis vinifera</name>
    <name type="common">Grape</name>
    <dbReference type="NCBI Taxonomy" id="29760"/>
    <lineage>
        <taxon>Eukaryota</taxon>
        <taxon>Viridiplantae</taxon>
        <taxon>Streptophyta</taxon>
        <taxon>Embryophyta</taxon>
        <taxon>Tracheophyta</taxon>
        <taxon>Spermatophyta</taxon>
        <taxon>Magnoliopsida</taxon>
        <taxon>eudicotyledons</taxon>
        <taxon>Gunneridae</taxon>
        <taxon>Pentapetalae</taxon>
        <taxon>rosids</taxon>
        <taxon>Vitales</taxon>
        <taxon>Vitaceae</taxon>
        <taxon>Viteae</taxon>
        <taxon>Vitis</taxon>
    </lineage>
</organism>
<keyword evidence="5" id="KW-0648">Protein biosynthesis</keyword>
<sequence length="348" mass="38558">MMELKIGSKAEETNTVGGDSLAQLTKGGAVLMVCRTCGKKGDHWTSRCPYKDLAPQPEAFIDKPTASDPTAAASVTKGAYVPPSMRAGADRSSGTDMRRRNEENAVRVSNLSEDTHEADLRELFSRFGQLTRVYVAIDHKTGLSRGFGYVNFVNREDAERAISKLNGYGYDKAVGNLAENGFLFMYDGGDLDEVACLDRMFCSGFTCSCGVKQFDHGHELEIVKHGCHHDGAQYWRCLNSKWMRSTELRGGCYTSHVHKCKYPFSLFACQQVDGVSPLGSYANYGEDRALVESNDNIMRPSPEFASFLRLKLKGALVNVLLIVIGFIQSLGRSEVHHERTPSHLQLYD</sequence>
<dbReference type="PANTHER" id="PTHR10352">
    <property type="entry name" value="EUKARYOTIC TRANSLATION INITIATION FACTOR 3 SUBUNIT G"/>
    <property type="match status" value="1"/>
</dbReference>
<keyword evidence="1 2" id="KW-0694">RNA-binding</keyword>
<evidence type="ECO:0000256" key="1">
    <source>
        <dbReference type="ARBA" id="ARBA00022884"/>
    </source>
</evidence>
<accession>A0A438HSB8</accession>
<dbReference type="InterPro" id="IPR024675">
    <property type="entry name" value="eIF3g_N"/>
</dbReference>
<feature type="domain" description="RRM" evidence="4">
    <location>
        <begin position="104"/>
        <end position="167"/>
    </location>
</feature>
<feature type="region of interest" description="Disordered" evidence="3">
    <location>
        <begin position="81"/>
        <end position="110"/>
    </location>
</feature>
<reference evidence="5 6" key="1">
    <citation type="journal article" date="2018" name="PLoS Genet.">
        <title>Population sequencing reveals clonal diversity and ancestral inbreeding in the grapevine cultivar Chardonnay.</title>
        <authorList>
            <person name="Roach M.J."/>
            <person name="Johnson D.L."/>
            <person name="Bohlmann J."/>
            <person name="van Vuuren H.J."/>
            <person name="Jones S.J."/>
            <person name="Pretorius I.S."/>
            <person name="Schmidt S.A."/>
            <person name="Borneman A.R."/>
        </authorList>
    </citation>
    <scope>NUCLEOTIDE SEQUENCE [LARGE SCALE GENOMIC DNA]</scope>
    <source>
        <strain evidence="6">cv. Chardonnay</strain>
        <tissue evidence="5">Leaf</tissue>
    </source>
</reference>
<dbReference type="InterPro" id="IPR035979">
    <property type="entry name" value="RBD_domain_sf"/>
</dbReference>
<dbReference type="Proteomes" id="UP000288805">
    <property type="component" value="Unassembled WGS sequence"/>
</dbReference>
<feature type="compositionally biased region" description="Basic and acidic residues" evidence="3">
    <location>
        <begin position="96"/>
        <end position="105"/>
    </location>
</feature>